<reference evidence="1 2" key="1">
    <citation type="submission" date="2024-09" db="EMBL/GenBank/DDBJ databases">
        <authorList>
            <person name="Sun Q."/>
            <person name="Mori K."/>
        </authorList>
    </citation>
    <scope>NUCLEOTIDE SEQUENCE [LARGE SCALE GENOMIC DNA]</scope>
    <source>
        <strain evidence="1 2">CECT 8300</strain>
    </source>
</reference>
<proteinExistence type="predicted"/>
<dbReference type="InterPro" id="IPR011051">
    <property type="entry name" value="RmlC_Cupin_sf"/>
</dbReference>
<keyword evidence="2" id="KW-1185">Reference proteome</keyword>
<gene>
    <name evidence="1" type="ORF">ACFFU1_06215</name>
</gene>
<dbReference type="Proteomes" id="UP001589590">
    <property type="component" value="Unassembled WGS sequence"/>
</dbReference>
<sequence length="111" mass="12324">MTTASLTENIIYNETKPAVTLILKTQTTKEVRIVFKKGQLMKEHKAPFPIIVEIFEGLIEFGVNGEKLILKKGALIALDANVPHDLNGLEDSIVRLTVSINDQVQRVKNVA</sequence>
<comment type="caution">
    <text evidence="1">The sequence shown here is derived from an EMBL/GenBank/DDBJ whole genome shotgun (WGS) entry which is preliminary data.</text>
</comment>
<organism evidence="1 2">
    <name type="scientific">Algibacter miyuki</name>
    <dbReference type="NCBI Taxonomy" id="1306933"/>
    <lineage>
        <taxon>Bacteria</taxon>
        <taxon>Pseudomonadati</taxon>
        <taxon>Bacteroidota</taxon>
        <taxon>Flavobacteriia</taxon>
        <taxon>Flavobacteriales</taxon>
        <taxon>Flavobacteriaceae</taxon>
        <taxon>Algibacter</taxon>
    </lineage>
</organism>
<evidence type="ECO:0000313" key="1">
    <source>
        <dbReference type="EMBL" id="MFB9104481.1"/>
    </source>
</evidence>
<dbReference type="RefSeq" id="WP_290274065.1">
    <property type="nucleotide sequence ID" value="NZ_JAUFQP010000013.1"/>
</dbReference>
<accession>A0ABV5GXU8</accession>
<dbReference type="CDD" id="cd02230">
    <property type="entry name" value="cupin_HP0902-like"/>
    <property type="match status" value="1"/>
</dbReference>
<dbReference type="InterPro" id="IPR014710">
    <property type="entry name" value="RmlC-like_jellyroll"/>
</dbReference>
<dbReference type="SUPFAM" id="SSF51182">
    <property type="entry name" value="RmlC-like cupins"/>
    <property type="match status" value="1"/>
</dbReference>
<protein>
    <submittedName>
        <fullName evidence="1">Cupin domain-containing protein</fullName>
    </submittedName>
</protein>
<name>A0ABV5GXU8_9FLAO</name>
<dbReference type="Gene3D" id="2.60.120.10">
    <property type="entry name" value="Jelly Rolls"/>
    <property type="match status" value="1"/>
</dbReference>
<dbReference type="EMBL" id="JBHMFA010000005">
    <property type="protein sequence ID" value="MFB9104481.1"/>
    <property type="molecule type" value="Genomic_DNA"/>
</dbReference>
<evidence type="ECO:0000313" key="2">
    <source>
        <dbReference type="Proteomes" id="UP001589590"/>
    </source>
</evidence>